<reference evidence="5 6" key="1">
    <citation type="submission" date="2019-06" db="EMBL/GenBank/DDBJ databases">
        <title>Spirosoma utsteinense sp. nov. isolated from Antarctic ice-free soils.</title>
        <authorList>
            <person name="Tahon G."/>
        </authorList>
    </citation>
    <scope>NUCLEOTIDE SEQUENCE [LARGE SCALE GENOMIC DNA]</scope>
    <source>
        <strain evidence="5 6">LMG 31447</strain>
    </source>
</reference>
<evidence type="ECO:0000256" key="3">
    <source>
        <dbReference type="ARBA" id="ARBA00023163"/>
    </source>
</evidence>
<dbReference type="Pfam" id="PF12625">
    <property type="entry name" value="Arabinose_bd"/>
    <property type="match status" value="1"/>
</dbReference>
<protein>
    <submittedName>
        <fullName evidence="5">AraC-like DNA-binding protein</fullName>
    </submittedName>
</protein>
<accession>A0ABR6WDJ0</accession>
<dbReference type="Pfam" id="PF12833">
    <property type="entry name" value="HTH_18"/>
    <property type="match status" value="1"/>
</dbReference>
<dbReference type="InterPro" id="IPR018060">
    <property type="entry name" value="HTH_AraC"/>
</dbReference>
<dbReference type="SUPFAM" id="SSF46689">
    <property type="entry name" value="Homeodomain-like"/>
    <property type="match status" value="1"/>
</dbReference>
<name>A0ABR6WDJ0_9BACT</name>
<dbReference type="InterPro" id="IPR009057">
    <property type="entry name" value="Homeodomain-like_sf"/>
</dbReference>
<dbReference type="RefSeq" id="WP_186741315.1">
    <property type="nucleotide sequence ID" value="NZ_VFIA01000052.1"/>
</dbReference>
<evidence type="ECO:0000256" key="2">
    <source>
        <dbReference type="ARBA" id="ARBA00023125"/>
    </source>
</evidence>
<evidence type="ECO:0000313" key="5">
    <source>
        <dbReference type="EMBL" id="MBC3794626.1"/>
    </source>
</evidence>
<keyword evidence="3" id="KW-0804">Transcription</keyword>
<keyword evidence="1" id="KW-0805">Transcription regulation</keyword>
<dbReference type="PANTHER" id="PTHR47894:SF1">
    <property type="entry name" value="HTH-TYPE TRANSCRIPTIONAL REGULATOR VQSM"/>
    <property type="match status" value="1"/>
</dbReference>
<dbReference type="InterPro" id="IPR018062">
    <property type="entry name" value="HTH_AraC-typ_CS"/>
</dbReference>
<dbReference type="Proteomes" id="UP000700732">
    <property type="component" value="Unassembled WGS sequence"/>
</dbReference>
<dbReference type="InterPro" id="IPR032687">
    <property type="entry name" value="AraC-type_N"/>
</dbReference>
<dbReference type="EMBL" id="VFIA01000052">
    <property type="protein sequence ID" value="MBC3794626.1"/>
    <property type="molecule type" value="Genomic_DNA"/>
</dbReference>
<keyword evidence="6" id="KW-1185">Reference proteome</keyword>
<comment type="caution">
    <text evidence="5">The sequence shown here is derived from an EMBL/GenBank/DDBJ whole genome shotgun (WGS) entry which is preliminary data.</text>
</comment>
<sequence length="336" mass="37262">MPIDATLSSASVRMVLHAVTQRGGDAEAMKQAVTIDTTQLCHPDGRVSIATMQRLWPLAMQATADPHLDLHLTEHIHFSSLGVLAYILLHSATLEEAICKLCRYQDITCNGTRTSLRRSGDHAELVVEITSPDIVYTPFVLNSELSVYLHMLRLLCGQPLALEAVLLAYPAPVDAREHNRVFAPAPVQSDAPYSALRLSAAALALPIPTADPHLLALLEPYATAQLARLYQPLSLPDSVRRELLRLLAQAEPSLIAVADALCLSPRTLQLRLRQASHSYQQLFDEVRLELAEHHLRDQLHSIREIAFLLGFTDPSAFVRSFQRWTGQTPGEFWRVG</sequence>
<evidence type="ECO:0000256" key="1">
    <source>
        <dbReference type="ARBA" id="ARBA00023015"/>
    </source>
</evidence>
<organism evidence="5 6">
    <name type="scientific">Spirosoma utsteinense</name>
    <dbReference type="NCBI Taxonomy" id="2585773"/>
    <lineage>
        <taxon>Bacteria</taxon>
        <taxon>Pseudomonadati</taxon>
        <taxon>Bacteroidota</taxon>
        <taxon>Cytophagia</taxon>
        <taxon>Cytophagales</taxon>
        <taxon>Cytophagaceae</taxon>
        <taxon>Spirosoma</taxon>
    </lineage>
</organism>
<evidence type="ECO:0000313" key="6">
    <source>
        <dbReference type="Proteomes" id="UP000700732"/>
    </source>
</evidence>
<proteinExistence type="predicted"/>
<gene>
    <name evidence="5" type="ORF">FH603_5156</name>
</gene>
<keyword evidence="2" id="KW-0238">DNA-binding</keyword>
<dbReference type="PROSITE" id="PS00041">
    <property type="entry name" value="HTH_ARAC_FAMILY_1"/>
    <property type="match status" value="1"/>
</dbReference>
<dbReference type="PANTHER" id="PTHR47894">
    <property type="entry name" value="HTH-TYPE TRANSCRIPTIONAL REGULATOR GADX"/>
    <property type="match status" value="1"/>
</dbReference>
<dbReference type="PROSITE" id="PS01124">
    <property type="entry name" value="HTH_ARAC_FAMILY_2"/>
    <property type="match status" value="1"/>
</dbReference>
<dbReference type="SMART" id="SM00342">
    <property type="entry name" value="HTH_ARAC"/>
    <property type="match status" value="1"/>
</dbReference>
<dbReference type="Gene3D" id="1.10.10.60">
    <property type="entry name" value="Homeodomain-like"/>
    <property type="match status" value="1"/>
</dbReference>
<evidence type="ECO:0000259" key="4">
    <source>
        <dbReference type="PROSITE" id="PS01124"/>
    </source>
</evidence>
<feature type="domain" description="HTH araC/xylS-type" evidence="4">
    <location>
        <begin position="237"/>
        <end position="335"/>
    </location>
</feature>